<dbReference type="GO" id="GO:0005737">
    <property type="term" value="C:cytoplasm"/>
    <property type="evidence" value="ECO:0007669"/>
    <property type="project" value="TreeGrafter"/>
</dbReference>
<dbReference type="Pfam" id="PF00806">
    <property type="entry name" value="PUF"/>
    <property type="match status" value="3"/>
</dbReference>
<dbReference type="OrthoDB" id="431738at2759"/>
<keyword evidence="1" id="KW-0677">Repeat</keyword>
<accession>A0A812UTQ5</accession>
<evidence type="ECO:0000256" key="2">
    <source>
        <dbReference type="PROSITE-ProRule" id="PRU00317"/>
    </source>
</evidence>
<sequence length="300" mass="33254">MALKVATRQTATELSTELTGHIAEVALSLHGNHVLQRVIEVLPSSKTNFIAEELMTRAAEVARNVFGCRIFCRLLEQSANLTSTQRLLAKVMRDTEDLVQNQFGRYVAQAILEHGTDDQRKSLAGALGPRIVDLAQHRNASHVIEKALTYCSGDDRRALAVQLLQQDPRHQDTGVETLARTQYGGFVVKALLNLGGDIEAEARRQLLHLSGRFSELKGASKETRFAERLMKELLQPVSADVKGAASRRSWATCPKRTTARSLERMVNPPERAVSRESRRGLLFQAKRTSMDFEKTSPGAA</sequence>
<dbReference type="GO" id="GO:0010608">
    <property type="term" value="P:post-transcriptional regulation of gene expression"/>
    <property type="evidence" value="ECO:0007669"/>
    <property type="project" value="TreeGrafter"/>
</dbReference>
<name>A0A812UTQ5_SYMPI</name>
<dbReference type="PROSITE" id="PS50302">
    <property type="entry name" value="PUM"/>
    <property type="match status" value="3"/>
</dbReference>
<dbReference type="InterPro" id="IPR001313">
    <property type="entry name" value="Pumilio_RNA-bd_rpt"/>
</dbReference>
<organism evidence="4 5">
    <name type="scientific">Symbiodinium pilosum</name>
    <name type="common">Dinoflagellate</name>
    <dbReference type="NCBI Taxonomy" id="2952"/>
    <lineage>
        <taxon>Eukaryota</taxon>
        <taxon>Sar</taxon>
        <taxon>Alveolata</taxon>
        <taxon>Dinophyceae</taxon>
        <taxon>Suessiales</taxon>
        <taxon>Symbiodiniaceae</taxon>
        <taxon>Symbiodinium</taxon>
    </lineage>
</organism>
<feature type="repeat" description="Pumilio" evidence="2">
    <location>
        <begin position="126"/>
        <end position="165"/>
    </location>
</feature>
<evidence type="ECO:0000259" key="3">
    <source>
        <dbReference type="PROSITE" id="PS50303"/>
    </source>
</evidence>
<feature type="repeat" description="Pumilio" evidence="2">
    <location>
        <begin position="17"/>
        <end position="52"/>
    </location>
</feature>
<dbReference type="InterPro" id="IPR033133">
    <property type="entry name" value="PUM-HD"/>
</dbReference>
<dbReference type="PANTHER" id="PTHR12537:SF12">
    <property type="entry name" value="MATERNAL PROTEIN PUMILIO"/>
    <property type="match status" value="1"/>
</dbReference>
<evidence type="ECO:0000313" key="5">
    <source>
        <dbReference type="Proteomes" id="UP000649617"/>
    </source>
</evidence>
<evidence type="ECO:0000256" key="1">
    <source>
        <dbReference type="ARBA" id="ARBA00022737"/>
    </source>
</evidence>
<gene>
    <name evidence="4" type="primary">APUM5</name>
    <name evidence="4" type="ORF">SPIL2461_LOCUS15644</name>
</gene>
<dbReference type="EMBL" id="CAJNIZ010038980">
    <property type="protein sequence ID" value="CAE7585549.1"/>
    <property type="molecule type" value="Genomic_DNA"/>
</dbReference>
<comment type="caution">
    <text evidence="4">The sequence shown here is derived from an EMBL/GenBank/DDBJ whole genome shotgun (WGS) entry which is preliminary data.</text>
</comment>
<dbReference type="PROSITE" id="PS50303">
    <property type="entry name" value="PUM_HD"/>
    <property type="match status" value="1"/>
</dbReference>
<keyword evidence="5" id="KW-1185">Reference proteome</keyword>
<dbReference type="SMART" id="SM00025">
    <property type="entry name" value="Pumilio"/>
    <property type="match status" value="4"/>
</dbReference>
<proteinExistence type="predicted"/>
<reference evidence="4" key="1">
    <citation type="submission" date="2021-02" db="EMBL/GenBank/DDBJ databases">
        <authorList>
            <person name="Dougan E. K."/>
            <person name="Rhodes N."/>
            <person name="Thang M."/>
            <person name="Chan C."/>
        </authorList>
    </citation>
    <scope>NUCLEOTIDE SEQUENCE</scope>
</reference>
<dbReference type="InterPro" id="IPR016024">
    <property type="entry name" value="ARM-type_fold"/>
</dbReference>
<dbReference type="PANTHER" id="PTHR12537">
    <property type="entry name" value="RNA BINDING PROTEIN PUMILIO-RELATED"/>
    <property type="match status" value="1"/>
</dbReference>
<dbReference type="AlphaFoldDB" id="A0A812UTQ5"/>
<dbReference type="GO" id="GO:0003729">
    <property type="term" value="F:mRNA binding"/>
    <property type="evidence" value="ECO:0007669"/>
    <property type="project" value="TreeGrafter"/>
</dbReference>
<dbReference type="Proteomes" id="UP000649617">
    <property type="component" value="Unassembled WGS sequence"/>
</dbReference>
<protein>
    <submittedName>
        <fullName evidence="4">APUM5 protein</fullName>
    </submittedName>
</protein>
<dbReference type="Gene3D" id="1.25.10.10">
    <property type="entry name" value="Leucine-rich Repeat Variant"/>
    <property type="match status" value="1"/>
</dbReference>
<dbReference type="InterPro" id="IPR011989">
    <property type="entry name" value="ARM-like"/>
</dbReference>
<feature type="repeat" description="Pumilio" evidence="2">
    <location>
        <begin position="90"/>
        <end position="125"/>
    </location>
</feature>
<feature type="domain" description="PUM-HD" evidence="3">
    <location>
        <begin position="1"/>
        <end position="233"/>
    </location>
</feature>
<dbReference type="SUPFAM" id="SSF48371">
    <property type="entry name" value="ARM repeat"/>
    <property type="match status" value="1"/>
</dbReference>
<evidence type="ECO:0000313" key="4">
    <source>
        <dbReference type="EMBL" id="CAE7585549.1"/>
    </source>
</evidence>